<feature type="domain" description="Integrase core" evidence="1">
    <location>
        <begin position="45"/>
        <end position="221"/>
    </location>
</feature>
<protein>
    <recommendedName>
        <fullName evidence="1">Integrase core domain-containing protein</fullName>
    </recommendedName>
</protein>
<name>A0A9Q1BH51_HOLLE</name>
<organism evidence="2 3">
    <name type="scientific">Holothuria leucospilota</name>
    <name type="common">Black long sea cucumber</name>
    <name type="synonym">Mertensiothuria leucospilota</name>
    <dbReference type="NCBI Taxonomy" id="206669"/>
    <lineage>
        <taxon>Eukaryota</taxon>
        <taxon>Metazoa</taxon>
        <taxon>Echinodermata</taxon>
        <taxon>Eleutherozoa</taxon>
        <taxon>Echinozoa</taxon>
        <taxon>Holothuroidea</taxon>
        <taxon>Aspidochirotacea</taxon>
        <taxon>Aspidochirotida</taxon>
        <taxon>Holothuriidae</taxon>
        <taxon>Holothuria</taxon>
    </lineage>
</organism>
<reference evidence="2" key="1">
    <citation type="submission" date="2021-10" db="EMBL/GenBank/DDBJ databases">
        <title>Tropical sea cucumber genome reveals ecological adaptation and Cuvierian tubules defense mechanism.</title>
        <authorList>
            <person name="Chen T."/>
        </authorList>
    </citation>
    <scope>NUCLEOTIDE SEQUENCE</scope>
    <source>
        <strain evidence="2">Nanhai2018</strain>
        <tissue evidence="2">Muscle</tissue>
    </source>
</reference>
<proteinExistence type="predicted"/>
<evidence type="ECO:0000259" key="1">
    <source>
        <dbReference type="Pfam" id="PF24764"/>
    </source>
</evidence>
<dbReference type="InterPro" id="IPR058913">
    <property type="entry name" value="Integrase_dom_put"/>
</dbReference>
<dbReference type="Pfam" id="PF24764">
    <property type="entry name" value="rva_4"/>
    <property type="match status" value="1"/>
</dbReference>
<evidence type="ECO:0000313" key="2">
    <source>
        <dbReference type="EMBL" id="KAJ8024994.1"/>
    </source>
</evidence>
<comment type="caution">
    <text evidence="2">The sequence shown here is derived from an EMBL/GenBank/DDBJ whole genome shotgun (WGS) entry which is preliminary data.</text>
</comment>
<sequence>MHRRCVERGLTVKRDVVMHVIRALDPEGVRLRRRRRLERRRYLSVGPNFAWHLDSYDKLKPYGVAINGCIDGFSRRVLWLRANSTNNDPRIIAGYFMETVESCGGCPLLISADRGTENSTVERLQIFLRRNGNDNYAEQASFRHGASHHNQRIECWWAFLRKHWTQFWMKLFLQLKHDGFFDGSLLDKSLLQFCFTKVIQEELNQIVLEWNAHPIRRSRNAGAPFGRPLVMHSAPGLYGRRDDLHPAQKNEIDFCLEEETTRVLYPCDPEMFEMCSLIMEENQIVAPSDPYQAVDLYVALRQEVRMLIDHA</sequence>
<gene>
    <name evidence="2" type="ORF">HOLleu_35071</name>
</gene>
<dbReference type="EMBL" id="JAIZAY010000018">
    <property type="protein sequence ID" value="KAJ8024994.1"/>
    <property type="molecule type" value="Genomic_DNA"/>
</dbReference>
<dbReference type="Proteomes" id="UP001152320">
    <property type="component" value="Chromosome 18"/>
</dbReference>
<evidence type="ECO:0000313" key="3">
    <source>
        <dbReference type="Proteomes" id="UP001152320"/>
    </source>
</evidence>
<accession>A0A9Q1BH51</accession>
<dbReference type="AlphaFoldDB" id="A0A9Q1BH51"/>
<dbReference type="PANTHER" id="PTHR46791:SF13">
    <property type="entry name" value="CLR5 DOMAIN-CONTAINING PROTEIN"/>
    <property type="match status" value="1"/>
</dbReference>
<keyword evidence="3" id="KW-1185">Reference proteome</keyword>
<dbReference type="PANTHER" id="PTHR46791">
    <property type="entry name" value="EXPRESSED PROTEIN"/>
    <property type="match status" value="1"/>
</dbReference>
<dbReference type="OrthoDB" id="10045093at2759"/>